<organism evidence="1 2">
    <name type="scientific">Phytophthora nicotianae CJ01A1</name>
    <dbReference type="NCBI Taxonomy" id="1317063"/>
    <lineage>
        <taxon>Eukaryota</taxon>
        <taxon>Sar</taxon>
        <taxon>Stramenopiles</taxon>
        <taxon>Oomycota</taxon>
        <taxon>Peronosporomycetes</taxon>
        <taxon>Peronosporales</taxon>
        <taxon>Peronosporaceae</taxon>
        <taxon>Phytophthora</taxon>
    </lineage>
</organism>
<evidence type="ECO:0000313" key="2">
    <source>
        <dbReference type="Proteomes" id="UP000018958"/>
    </source>
</evidence>
<proteinExistence type="predicted"/>
<feature type="non-terminal residue" evidence="1">
    <location>
        <position position="1"/>
    </location>
</feature>
<dbReference type="AlphaFoldDB" id="W2X1I1"/>
<evidence type="ECO:0000313" key="1">
    <source>
        <dbReference type="EMBL" id="ETP16670.1"/>
    </source>
</evidence>
<accession>W2X1I1</accession>
<gene>
    <name evidence="1" type="ORF">F441_08776</name>
</gene>
<protein>
    <submittedName>
        <fullName evidence="1">Uncharacterized protein</fullName>
    </submittedName>
</protein>
<reference evidence="1 2" key="1">
    <citation type="submission" date="2013-11" db="EMBL/GenBank/DDBJ databases">
        <title>The Genome Sequence of Phytophthora parasitica CJ01A1.</title>
        <authorList>
            <consortium name="The Broad Institute Genomics Platform"/>
            <person name="Russ C."/>
            <person name="Tyler B."/>
            <person name="Panabieres F."/>
            <person name="Shan W."/>
            <person name="Tripathy S."/>
            <person name="Grunwald N."/>
            <person name="Machado M."/>
            <person name="Johnson C.S."/>
            <person name="Walker B."/>
            <person name="Young S.K."/>
            <person name="Zeng Q."/>
            <person name="Gargeya S."/>
            <person name="Fitzgerald M."/>
            <person name="Haas B."/>
            <person name="Abouelleil A."/>
            <person name="Allen A.W."/>
            <person name="Alvarado L."/>
            <person name="Arachchi H.M."/>
            <person name="Berlin A.M."/>
            <person name="Chapman S.B."/>
            <person name="Gainer-Dewar J."/>
            <person name="Goldberg J."/>
            <person name="Griggs A."/>
            <person name="Gujja S."/>
            <person name="Hansen M."/>
            <person name="Howarth C."/>
            <person name="Imamovic A."/>
            <person name="Ireland A."/>
            <person name="Larimer J."/>
            <person name="McCowan C."/>
            <person name="Murphy C."/>
            <person name="Pearson M."/>
            <person name="Poon T.W."/>
            <person name="Priest M."/>
            <person name="Roberts A."/>
            <person name="Saif S."/>
            <person name="Shea T."/>
            <person name="Sisk P."/>
            <person name="Sykes S."/>
            <person name="Wortman J."/>
            <person name="Nusbaum C."/>
            <person name="Birren B."/>
        </authorList>
    </citation>
    <scope>NUCLEOTIDE SEQUENCE [LARGE SCALE GENOMIC DNA]</scope>
    <source>
        <strain evidence="1 2">CJ01A1</strain>
    </source>
</reference>
<sequence>NITRSNQAILRERVANARGQQLLWMSPLLSTRTSNLTHPAASQFKLLRRCRPMT</sequence>
<dbReference type="EMBL" id="ANIX01001761">
    <property type="protein sequence ID" value="ETP16670.1"/>
    <property type="molecule type" value="Genomic_DNA"/>
</dbReference>
<name>W2X1I1_PHYNI</name>
<comment type="caution">
    <text evidence="1">The sequence shown here is derived from an EMBL/GenBank/DDBJ whole genome shotgun (WGS) entry which is preliminary data.</text>
</comment>
<dbReference type="Proteomes" id="UP000018958">
    <property type="component" value="Unassembled WGS sequence"/>
</dbReference>